<dbReference type="CDD" id="cd00254">
    <property type="entry name" value="LT-like"/>
    <property type="match status" value="1"/>
</dbReference>
<dbReference type="Gene3D" id="1.10.530.10">
    <property type="match status" value="1"/>
</dbReference>
<dbReference type="InterPro" id="IPR008258">
    <property type="entry name" value="Transglycosylase_SLT_dom_1"/>
</dbReference>
<feature type="domain" description="Transglycosylase SLT" evidence="3">
    <location>
        <begin position="66"/>
        <end position="163"/>
    </location>
</feature>
<name>A0A8J6YWV4_9RHOB</name>
<gene>
    <name evidence="4" type="ORF">ICN82_05930</name>
</gene>
<dbReference type="AlphaFoldDB" id="A0A8J6YWV4"/>
<dbReference type="Proteomes" id="UP000609121">
    <property type="component" value="Unassembled WGS sequence"/>
</dbReference>
<comment type="caution">
    <text evidence="4">The sequence shown here is derived from an EMBL/GenBank/DDBJ whole genome shotgun (WGS) entry which is preliminary data.</text>
</comment>
<dbReference type="SUPFAM" id="SSF53955">
    <property type="entry name" value="Lysozyme-like"/>
    <property type="match status" value="1"/>
</dbReference>
<sequence length="180" mass="19736">MAAAQSVSADRGNLFRQQTSFLDKRGATQYAYSERLMPQSAWNGELSLPPARGGNAKYRKIYMPMASEAARRHGIPESLFTRLVQQESGWNPNAVSHKGAIGLAQLMPGTARLMGVDPTDPRQNLEGGARYLRQQYNRFGSWRLALAAYNAGPGAVTRHNGVPPYRETQQYVTAILAGLG</sequence>
<evidence type="ECO:0000256" key="2">
    <source>
        <dbReference type="ARBA" id="ARBA00009387"/>
    </source>
</evidence>
<keyword evidence="5" id="KW-1185">Reference proteome</keyword>
<comment type="similarity">
    <text evidence="2">Belongs to the virb1 family.</text>
</comment>
<evidence type="ECO:0000256" key="1">
    <source>
        <dbReference type="ARBA" id="ARBA00007734"/>
    </source>
</evidence>
<proteinExistence type="inferred from homology"/>
<protein>
    <submittedName>
        <fullName evidence="4">Lytic transglycosylase domain-containing protein</fullName>
    </submittedName>
</protein>
<dbReference type="InterPro" id="IPR023346">
    <property type="entry name" value="Lysozyme-like_dom_sf"/>
</dbReference>
<comment type="similarity">
    <text evidence="1">Belongs to the transglycosylase Slt family.</text>
</comment>
<dbReference type="EMBL" id="JACVXA010000011">
    <property type="protein sequence ID" value="MBE3637744.1"/>
    <property type="molecule type" value="Genomic_DNA"/>
</dbReference>
<accession>A0A8J6YWV4</accession>
<dbReference type="PANTHER" id="PTHR37423:SF2">
    <property type="entry name" value="MEMBRANE-BOUND LYTIC MUREIN TRANSGLYCOSYLASE C"/>
    <property type="match status" value="1"/>
</dbReference>
<evidence type="ECO:0000313" key="4">
    <source>
        <dbReference type="EMBL" id="MBE3637744.1"/>
    </source>
</evidence>
<dbReference type="Pfam" id="PF01464">
    <property type="entry name" value="SLT"/>
    <property type="match status" value="1"/>
</dbReference>
<evidence type="ECO:0000313" key="5">
    <source>
        <dbReference type="Proteomes" id="UP000609121"/>
    </source>
</evidence>
<reference evidence="4" key="1">
    <citation type="submission" date="2020-09" db="EMBL/GenBank/DDBJ databases">
        <title>A novel bacterium of genus Mangrovicoccus, isolated from South China Sea.</title>
        <authorList>
            <person name="Huang H."/>
            <person name="Mo K."/>
            <person name="Hu Y."/>
        </authorList>
    </citation>
    <scope>NUCLEOTIDE SEQUENCE</scope>
    <source>
        <strain evidence="4">HB182678</strain>
    </source>
</reference>
<evidence type="ECO:0000259" key="3">
    <source>
        <dbReference type="Pfam" id="PF01464"/>
    </source>
</evidence>
<organism evidence="4 5">
    <name type="scientific">Mangrovicoccus algicola</name>
    <dbReference type="NCBI Taxonomy" id="2771008"/>
    <lineage>
        <taxon>Bacteria</taxon>
        <taxon>Pseudomonadati</taxon>
        <taxon>Pseudomonadota</taxon>
        <taxon>Alphaproteobacteria</taxon>
        <taxon>Rhodobacterales</taxon>
        <taxon>Paracoccaceae</taxon>
        <taxon>Mangrovicoccus</taxon>
    </lineage>
</organism>
<dbReference type="PANTHER" id="PTHR37423">
    <property type="entry name" value="SOLUBLE LYTIC MUREIN TRANSGLYCOSYLASE-RELATED"/>
    <property type="match status" value="1"/>
</dbReference>